<dbReference type="Proteomes" id="UP000007800">
    <property type="component" value="Unassembled WGS sequence"/>
</dbReference>
<dbReference type="PROSITE" id="PS50126">
    <property type="entry name" value="S1"/>
    <property type="match status" value="4"/>
</dbReference>
<reference evidence="2 3" key="1">
    <citation type="submission" date="2008-07" db="EMBL/GenBank/DDBJ databases">
        <authorList>
            <person name="El-Sayed N."/>
            <person name="Caler E."/>
            <person name="Inman J."/>
            <person name="Amedeo P."/>
            <person name="Hass B."/>
            <person name="Wortman J."/>
        </authorList>
    </citation>
    <scope>NUCLEOTIDE SEQUENCE [LARGE SCALE GENOMIC DNA]</scope>
    <source>
        <strain evidence="3">ATCC 50983 / TXsc</strain>
    </source>
</reference>
<dbReference type="AlphaFoldDB" id="C5KQC0"/>
<feature type="domain" description="S1 motif" evidence="1">
    <location>
        <begin position="441"/>
        <end position="510"/>
    </location>
</feature>
<dbReference type="PANTHER" id="PTHR23270">
    <property type="entry name" value="PROGRAMMED CELL DEATH PROTEIN 11 PRE-RRNA PROCESSING PROTEIN RRP5"/>
    <property type="match status" value="1"/>
</dbReference>
<sequence length="1106" mass="118265">MGPLKGVVHQHHLLHPILNDTDVTMTTNLKVGQSVTARVLAILADPSSHTRAVYLTLLPNLVQWKGIKSQVEAGTTIEAARVIDVIPKDCTRFVAGGNLMVAHATRCSLPYRQPGAVGKKTDVRALGSNLLEMSVQVSAEEKVLAASVVNLQQVSAGMVFDKAVIEHFDNEKGLIVSLSDFVTGRVPKEQCTDQGNQRKLPKRYAEEKAEIRVRVLNVDPVRRQVTLTAKKSLVGRPDEEAPRALIRNADASVGDVVVGYVSKILDHGGCIVKFFGEAFGLLPIVTEGCAHEGALVKVRVVSKNDSPKGTRLRLQQVNSMEDSTMGEITKVGDVLAVETIEGADKCSGGRQCVKIRCVGGMDVLVPVMQLADDPDMAVAVMERVEKKEDLQHFPLAKVLVTAVMNDGTVEGTCKPVLVEDEKYRELLGISQEEIPSKIKVGEGLVGFVSNVTTFGAFVRVGGVTGLVPKPKLAEGFVEEVSEAVEVGQTVTTAVVSSVDAERNMFKMDMQPRAVAAVSELSAREELRAAAKLRLEKWLGSGRIPQRGQVVDAKVGKKKPYGWMLELTKFEAAAGLLLKMGVGELESGSDVKVKVVDVDVVRSVVYACKIGEEAKAGGKRKHSEGGSEVEGKVMSTRAGYTTVLTSSGGILLVTSGPRSLNVEDAVKVRTASEEGVGVLVDEKPKAKKARKTPGEGGNFAADVSVVEDVEELVEGKELSMEVSKGNVVGHTSTRVIMVAAPNIRATMHVAHCRPGVEGGKLAKEYPVGSVVSVRVVGSSHVTAFSASGANQWNISVRDPKKDKEDCKLYKWNAASLCAAPLVGCAVSSVNDDEMFIMVDIPGVEMSSHTQLEAGKLGNMTKAQKAKFFRQHLGDHDDTSSNYCKVMLGKLRAVDLPKAVEEYKPGHLLSDEEVRAFEVVTKKKIELTAVEEVKEGSVVTTARVSSHKSAAIQRIVELPGGHKGRLHATMACDDWRANPLSPLTPGMLAPALVVVSLGSGRTPTELCLKSISRAHVKGLPKGAKDLKEGGKVSGYVASVSSSGVFVALSPWLTGRVLLGNVAEHPVTPEEAGKLYPVGTSVKDIAITSVDVTKNRVGLAIVNKRIRVR</sequence>
<dbReference type="InterPro" id="IPR003029">
    <property type="entry name" value="S1_domain"/>
</dbReference>
<dbReference type="InterPro" id="IPR012340">
    <property type="entry name" value="NA-bd_OB-fold"/>
</dbReference>
<proteinExistence type="predicted"/>
<evidence type="ECO:0000259" key="1">
    <source>
        <dbReference type="PROSITE" id="PS50126"/>
    </source>
</evidence>
<gene>
    <name evidence="2" type="ORF">Pmar_PMAR007149</name>
</gene>
<dbReference type="Pfam" id="PF00575">
    <property type="entry name" value="S1"/>
    <property type="match status" value="1"/>
</dbReference>
<dbReference type="InterPro" id="IPR045209">
    <property type="entry name" value="Rrp5"/>
</dbReference>
<dbReference type="InParanoid" id="C5KQC0"/>
<dbReference type="GO" id="GO:0032040">
    <property type="term" value="C:small-subunit processome"/>
    <property type="evidence" value="ECO:0007669"/>
    <property type="project" value="TreeGrafter"/>
</dbReference>
<evidence type="ECO:0000313" key="3">
    <source>
        <dbReference type="Proteomes" id="UP000007800"/>
    </source>
</evidence>
<dbReference type="SMART" id="SM00316">
    <property type="entry name" value="S1"/>
    <property type="match status" value="6"/>
</dbReference>
<dbReference type="EMBL" id="GG675296">
    <property type="protein sequence ID" value="EER13342.1"/>
    <property type="molecule type" value="Genomic_DNA"/>
</dbReference>
<dbReference type="OrthoDB" id="412781at2759"/>
<dbReference type="GeneID" id="9041358"/>
<dbReference type="GO" id="GO:0006364">
    <property type="term" value="P:rRNA processing"/>
    <property type="evidence" value="ECO:0007669"/>
    <property type="project" value="InterPro"/>
</dbReference>
<name>C5KQC0_PERM5</name>
<dbReference type="SUPFAM" id="SSF50249">
    <property type="entry name" value="Nucleic acid-binding proteins"/>
    <property type="match status" value="3"/>
</dbReference>
<dbReference type="Gene3D" id="2.40.50.140">
    <property type="entry name" value="Nucleic acid-binding proteins"/>
    <property type="match status" value="3"/>
</dbReference>
<feature type="domain" description="S1 motif" evidence="1">
    <location>
        <begin position="1027"/>
        <end position="1099"/>
    </location>
</feature>
<protein>
    <submittedName>
        <fullName evidence="2">Programmed cell death protein, putative</fullName>
    </submittedName>
</protein>
<dbReference type="RefSeq" id="XP_002781547.1">
    <property type="nucleotide sequence ID" value="XM_002781501.1"/>
</dbReference>
<dbReference type="PANTHER" id="PTHR23270:SF10">
    <property type="entry name" value="PROTEIN RRP5 HOMOLOG"/>
    <property type="match status" value="1"/>
</dbReference>
<keyword evidence="3" id="KW-1185">Reference proteome</keyword>
<feature type="domain" description="S1 motif" evidence="1">
    <location>
        <begin position="254"/>
        <end position="317"/>
    </location>
</feature>
<feature type="domain" description="S1 motif" evidence="1">
    <location>
        <begin position="157"/>
        <end position="230"/>
    </location>
</feature>
<organism evidence="3">
    <name type="scientific">Perkinsus marinus (strain ATCC 50983 / TXsc)</name>
    <dbReference type="NCBI Taxonomy" id="423536"/>
    <lineage>
        <taxon>Eukaryota</taxon>
        <taxon>Sar</taxon>
        <taxon>Alveolata</taxon>
        <taxon>Perkinsozoa</taxon>
        <taxon>Perkinsea</taxon>
        <taxon>Perkinsida</taxon>
        <taxon>Perkinsidae</taxon>
        <taxon>Perkinsus</taxon>
    </lineage>
</organism>
<dbReference type="GO" id="GO:0003723">
    <property type="term" value="F:RNA binding"/>
    <property type="evidence" value="ECO:0007669"/>
    <property type="project" value="TreeGrafter"/>
</dbReference>
<accession>C5KQC0</accession>
<evidence type="ECO:0000313" key="2">
    <source>
        <dbReference type="EMBL" id="EER13342.1"/>
    </source>
</evidence>